<keyword evidence="8" id="KW-0808">Transferase</keyword>
<name>A0A9J6RDT2_9BACI</name>
<dbReference type="SUPFAM" id="SSF53383">
    <property type="entry name" value="PLP-dependent transferases"/>
    <property type="match status" value="1"/>
</dbReference>
<dbReference type="CDD" id="cd00615">
    <property type="entry name" value="Orn_deC_like"/>
    <property type="match status" value="1"/>
</dbReference>
<dbReference type="InterPro" id="IPR036633">
    <property type="entry name" value="Prn/Lys/Arg_de-COase_C_sf"/>
</dbReference>
<proteinExistence type="inferred from homology"/>
<comment type="cofactor">
    <cofactor evidence="1">
        <name>pyridoxal 5'-phosphate</name>
        <dbReference type="ChEBI" id="CHEBI:597326"/>
    </cofactor>
</comment>
<dbReference type="Gene3D" id="3.40.640.10">
    <property type="entry name" value="Type I PLP-dependent aspartate aminotransferase-like (Major domain)"/>
    <property type="match status" value="1"/>
</dbReference>
<dbReference type="InterPro" id="IPR008286">
    <property type="entry name" value="Prn/Lys/Arg_de-COase_C"/>
</dbReference>
<evidence type="ECO:0000259" key="6">
    <source>
        <dbReference type="Pfam" id="PF01276"/>
    </source>
</evidence>
<dbReference type="RefSeq" id="WP_268780391.1">
    <property type="nucleotide sequence ID" value="NZ_JAPRAT010000019.1"/>
</dbReference>
<dbReference type="Proteomes" id="UP001084197">
    <property type="component" value="Unassembled WGS sequence"/>
</dbReference>
<accession>A0A9J6RDT2</accession>
<evidence type="ECO:0000313" key="8">
    <source>
        <dbReference type="EMBL" id="MCZ0703629.1"/>
    </source>
</evidence>
<dbReference type="AlphaFoldDB" id="A0A9J6RDT2"/>
<dbReference type="InterPro" id="IPR015424">
    <property type="entry name" value="PyrdxlP-dep_Trfase"/>
</dbReference>
<reference evidence="8" key="1">
    <citation type="submission" date="2022-11" db="EMBL/GenBank/DDBJ databases">
        <title>WGS of Natronobacillus azotifigens 24KS-1, an anaerobic diazotrophic haloalkaliphile from soda-rich habitats.</title>
        <authorList>
            <person name="Sorokin D.Y."/>
            <person name="Merkel A.Y."/>
        </authorList>
    </citation>
    <scope>NUCLEOTIDE SEQUENCE</scope>
    <source>
        <strain evidence="8">24KS-1</strain>
    </source>
</reference>
<evidence type="ECO:0000256" key="4">
    <source>
        <dbReference type="ARBA" id="ARBA00022898"/>
    </source>
</evidence>
<evidence type="ECO:0000256" key="3">
    <source>
        <dbReference type="ARBA" id="ARBA00022793"/>
    </source>
</evidence>
<evidence type="ECO:0000256" key="1">
    <source>
        <dbReference type="ARBA" id="ARBA00001933"/>
    </source>
</evidence>
<dbReference type="PANTHER" id="PTHR43277">
    <property type="entry name" value="ARGININE DECARBOXYLASE"/>
    <property type="match status" value="1"/>
</dbReference>
<protein>
    <submittedName>
        <fullName evidence="8">Aminotransferase class I/II-fold pyridoxal phosphate-dependent enzyme</fullName>
    </submittedName>
</protein>
<sequence>MKRENQTGTPLFSALDAYKQQNNLSFHVPGHKNGTVFPEDMLSSFQSILPIDLTELTGLDDLHEPAGIIEKAESLAKTWFGSLQSYFLIGGSTVGNLAMLLATCVPGENVIVQRNSHKSILNGIELSGAIPIFVSPSYNQKLNRYTNPSMDQYKEAIEQYPDAKAIVVTYPDYFGHTYDLKQLIDLAHDKNIPILVDEAHGVHFSIDHDSIPISAVKLGADIVVQSAHKMAPAMTMTAYLHYQSRLVDERRVKHYLSMLQSSSPSYPLLASLDVARYFLANVKKEEITTIIQQISQVRAIFSQGNGWDVLPCEKGVDDPFKITLQVRDGYSTDEIIHQFEAEGVFPELATDKHILFILGLAKFSEEKRLESVVKKITRKLKFVSKHATIERKPIAFPKKISKLVYNHDEMNQKEVNFCDWNTAIGKVVAETVVPYPPGIPYLLRGERVTQAHVETIHYLMKEKINFQQTNLEQGICVFEGE</sequence>
<evidence type="ECO:0000256" key="2">
    <source>
        <dbReference type="ARBA" id="ARBA00010671"/>
    </source>
</evidence>
<dbReference type="Gene3D" id="3.90.105.10">
    <property type="entry name" value="Molybdopterin biosynthesis moea protein, domain 2"/>
    <property type="match status" value="1"/>
</dbReference>
<comment type="caution">
    <text evidence="8">The sequence shown here is derived from an EMBL/GenBank/DDBJ whole genome shotgun (WGS) entry which is preliminary data.</text>
</comment>
<evidence type="ECO:0000256" key="5">
    <source>
        <dbReference type="ARBA" id="ARBA00023239"/>
    </source>
</evidence>
<keyword evidence="3" id="KW-0210">Decarboxylase</keyword>
<dbReference type="InterPro" id="IPR052357">
    <property type="entry name" value="Orn_Lys_Arg_decarboxylase-I"/>
</dbReference>
<dbReference type="PANTHER" id="PTHR43277:SF3">
    <property type="entry name" value="DECARBOXYLASE, PUTATIVE-RELATED"/>
    <property type="match status" value="1"/>
</dbReference>
<dbReference type="InterPro" id="IPR015421">
    <property type="entry name" value="PyrdxlP-dep_Trfase_major"/>
</dbReference>
<gene>
    <name evidence="8" type="ORF">OWO01_10400</name>
</gene>
<evidence type="ECO:0000313" key="9">
    <source>
        <dbReference type="Proteomes" id="UP001084197"/>
    </source>
</evidence>
<dbReference type="SUPFAM" id="SSF55904">
    <property type="entry name" value="Ornithine decarboxylase C-terminal domain"/>
    <property type="match status" value="1"/>
</dbReference>
<dbReference type="Pfam" id="PF03711">
    <property type="entry name" value="OKR_DC_1_C"/>
    <property type="match status" value="1"/>
</dbReference>
<keyword evidence="4" id="KW-0663">Pyridoxal phosphate</keyword>
<dbReference type="GO" id="GO:0016831">
    <property type="term" value="F:carboxy-lyase activity"/>
    <property type="evidence" value="ECO:0007669"/>
    <property type="project" value="UniProtKB-KW"/>
</dbReference>
<keyword evidence="8" id="KW-0032">Aminotransferase</keyword>
<keyword evidence="9" id="KW-1185">Reference proteome</keyword>
<evidence type="ECO:0000259" key="7">
    <source>
        <dbReference type="Pfam" id="PF03711"/>
    </source>
</evidence>
<feature type="domain" description="Orn/Lys/Arg decarboxylase C-terminal" evidence="7">
    <location>
        <begin position="394"/>
        <end position="460"/>
    </location>
</feature>
<dbReference type="EMBL" id="JAPRAT010000019">
    <property type="protein sequence ID" value="MCZ0703629.1"/>
    <property type="molecule type" value="Genomic_DNA"/>
</dbReference>
<dbReference type="GO" id="GO:0008483">
    <property type="term" value="F:transaminase activity"/>
    <property type="evidence" value="ECO:0007669"/>
    <property type="project" value="UniProtKB-KW"/>
</dbReference>
<keyword evidence="5" id="KW-0456">Lyase</keyword>
<comment type="similarity">
    <text evidence="2">Belongs to the Orn/Lys/Arg decarboxylase class-I family.</text>
</comment>
<feature type="domain" description="Orn/Lys/Arg decarboxylases family 1 pyridoxal-P attachment site" evidence="6">
    <location>
        <begin position="9"/>
        <end position="311"/>
    </location>
</feature>
<dbReference type="Pfam" id="PF01276">
    <property type="entry name" value="OKR_DC_1"/>
    <property type="match status" value="1"/>
</dbReference>
<dbReference type="InterPro" id="IPR000310">
    <property type="entry name" value="Orn/Lys/Arg_deCO2ase_major_dom"/>
</dbReference>
<organism evidence="8 9">
    <name type="scientific">Natronobacillus azotifigens</name>
    <dbReference type="NCBI Taxonomy" id="472978"/>
    <lineage>
        <taxon>Bacteria</taxon>
        <taxon>Bacillati</taxon>
        <taxon>Bacillota</taxon>
        <taxon>Bacilli</taxon>
        <taxon>Bacillales</taxon>
        <taxon>Bacillaceae</taxon>
        <taxon>Natronobacillus</taxon>
    </lineage>
</organism>